<feature type="compositionally biased region" description="Low complexity" evidence="1">
    <location>
        <begin position="364"/>
        <end position="384"/>
    </location>
</feature>
<dbReference type="InterPro" id="IPR057725">
    <property type="entry name" value="Ams2-SPT21_N"/>
</dbReference>
<feature type="region of interest" description="Disordered" evidence="1">
    <location>
        <begin position="997"/>
        <end position="1019"/>
    </location>
</feature>
<feature type="region of interest" description="Disordered" evidence="1">
    <location>
        <begin position="364"/>
        <end position="388"/>
    </location>
</feature>
<evidence type="ECO:0000256" key="1">
    <source>
        <dbReference type="SAM" id="MobiDB-lite"/>
    </source>
</evidence>
<feature type="compositionally biased region" description="Basic and acidic residues" evidence="1">
    <location>
        <begin position="471"/>
        <end position="484"/>
    </location>
</feature>
<evidence type="ECO:0000259" key="2">
    <source>
        <dbReference type="Pfam" id="PF25823"/>
    </source>
</evidence>
<dbReference type="Pfam" id="PF25823">
    <property type="entry name" value="Ams2-SPT21_N"/>
    <property type="match status" value="1"/>
</dbReference>
<evidence type="ECO:0000313" key="3">
    <source>
        <dbReference type="EMBL" id="KAF7782373.1"/>
    </source>
</evidence>
<comment type="caution">
    <text evidence="3">The sequence shown here is derived from an EMBL/GenBank/DDBJ whole genome shotgun (WGS) entry which is preliminary data.</text>
</comment>
<feature type="compositionally biased region" description="Polar residues" evidence="1">
    <location>
        <begin position="246"/>
        <end position="262"/>
    </location>
</feature>
<feature type="compositionally biased region" description="Basic and acidic residues" evidence="1">
    <location>
        <begin position="235"/>
        <end position="245"/>
    </location>
</feature>
<reference evidence="3 4" key="1">
    <citation type="journal article" name="Sci. Rep.">
        <title>Telomere-to-telomere assembled and centromere annotated genomes of the two main subspecies of the button mushroom Agaricus bisporus reveal especially polymorphic chromosome ends.</title>
        <authorList>
            <person name="Sonnenberg A.S.M."/>
            <person name="Sedaghat-Telgerd N."/>
            <person name="Lavrijssen B."/>
            <person name="Ohm R.A."/>
            <person name="Hendrickx P.M."/>
            <person name="Scholtmeijer K."/>
            <person name="Baars J.J.P."/>
            <person name="van Peer A."/>
        </authorList>
    </citation>
    <scope>NUCLEOTIDE SEQUENCE [LARGE SCALE GENOMIC DNA]</scope>
    <source>
        <strain evidence="3 4">H119_p4</strain>
    </source>
</reference>
<dbReference type="Proteomes" id="UP000629468">
    <property type="component" value="Unassembled WGS sequence"/>
</dbReference>
<feature type="compositionally biased region" description="Acidic residues" evidence="1">
    <location>
        <begin position="916"/>
        <end position="931"/>
    </location>
</feature>
<feature type="compositionally biased region" description="Low complexity" evidence="1">
    <location>
        <begin position="576"/>
        <end position="590"/>
    </location>
</feature>
<feature type="compositionally biased region" description="Low complexity" evidence="1">
    <location>
        <begin position="153"/>
        <end position="177"/>
    </location>
</feature>
<feature type="compositionally biased region" description="Polar residues" evidence="1">
    <location>
        <begin position="178"/>
        <end position="190"/>
    </location>
</feature>
<dbReference type="InterPro" id="IPR042403">
    <property type="entry name" value="Spt21/Ams2"/>
</dbReference>
<evidence type="ECO:0000313" key="4">
    <source>
        <dbReference type="Proteomes" id="UP000629468"/>
    </source>
</evidence>
<dbReference type="EMBL" id="JABXXO010000003">
    <property type="protein sequence ID" value="KAF7782373.1"/>
    <property type="molecule type" value="Genomic_DNA"/>
</dbReference>
<proteinExistence type="predicted"/>
<organism evidence="3 4">
    <name type="scientific">Agaricus bisporus var. burnettii</name>
    <dbReference type="NCBI Taxonomy" id="192524"/>
    <lineage>
        <taxon>Eukaryota</taxon>
        <taxon>Fungi</taxon>
        <taxon>Dikarya</taxon>
        <taxon>Basidiomycota</taxon>
        <taxon>Agaricomycotina</taxon>
        <taxon>Agaricomycetes</taxon>
        <taxon>Agaricomycetidae</taxon>
        <taxon>Agaricales</taxon>
        <taxon>Agaricineae</taxon>
        <taxon>Agaricaceae</taxon>
        <taxon>Agaricus</taxon>
    </lineage>
</organism>
<feature type="compositionally biased region" description="Low complexity" evidence="1">
    <location>
        <begin position="553"/>
        <end position="568"/>
    </location>
</feature>
<sequence>MRRLHLRVLYTINSSSYILARSPAPVLVTPVNPDAAELEPYGSVSFKTCLEAICRSSPELVPNSSRDFSVYVLDPLESNAAPAPIDISNSSGSSAGSSSAQTRGVAVGMGSMSLALAADEQEPVSVIGTLSKTGAGQDALEVIIALREIAQQSTSSSSNSNVTTRSSHTSSSKRTMTASETLATIASIQNRAKPKNKPKKPPRVSSTPITESDKLLDADTYVGPVKKKGRPKGTSHNEVKVKVEESSTLSSAAAHNSFQASSDPKKFTNVESSTTTVTTHSTSNETLAGHPTVAPYSSSPDFSSLALLFSSTQNEAARNASLLKALNLIDASASQSGSQQSLNAALINALRQLLDNAYLKAQSISSSPPASQSSVQSVQAPSQADNDVVLVDKENVAPTTFRQHAERERELAKLAGSNSQTNTPSVNSRSPEGPVLRSRGLGARSIENTPPKTQLPAQSAFLPTNGLLRKRTLDDCMEERDNKRSRAHRRGKEKERTGRKEPSRSFLSQLNLRHYPGPVASVAPRSISGSTSYYRKPVDPWTSPPRPSREESISSQSSLSSLGGSSRSCPIVIPDSPQAPAAPRVSASSPIKPSVTPKRPYIVPTWARTGTATQPRLSEKARLAAIEAEQKKREERRANKRKSNATSARERSRQRGGMITEEDEITPTSETTRPQDSMPPSLPVEPQSDLPPIVASNDTTLNLFPSPVRRVRSPSPTPKSHLPPPVTPKRPSKSMYSTSGIMGANDDSLFTPISIARRSTGTHGSPLFSPGMFGSPLARKSAKMSPTLRRSYSGQFDSESSVTVLQPSEKSEDTLIKSKNSTQEGQEEFPDELDCPPSSLPFASSDIESDDKTMDSFVQDKDSNTGDDEDDEYASPRKQHWVGLPPSSPPPPSSPNLMPVGDDDEIDGPYHACEGAVDEELPIASEEDEAENEQRDGVFDVTESDWAPRSADADADADDLTVTLQDYSATSFETEQAVVDEFAFFKEFTTIGSTDDLSDDLSDLPEPSQQNSTSSLPSGINSLFTNNPENMDLKGFWDAFKAAALDGPVPDTTEQTAAFDLSTLDSFPDSDATLQPVDHKKLAADLQALFSGCLV</sequence>
<dbReference type="GO" id="GO:0030466">
    <property type="term" value="P:silent mating-type cassette heterochromatin formation"/>
    <property type="evidence" value="ECO:0007669"/>
    <property type="project" value="TreeGrafter"/>
</dbReference>
<feature type="compositionally biased region" description="Acidic residues" evidence="1">
    <location>
        <begin position="825"/>
        <end position="834"/>
    </location>
</feature>
<dbReference type="GO" id="GO:0006357">
    <property type="term" value="P:regulation of transcription by RNA polymerase II"/>
    <property type="evidence" value="ECO:0007669"/>
    <property type="project" value="TreeGrafter"/>
</dbReference>
<feature type="compositionally biased region" description="Basic residues" evidence="1">
    <location>
        <begin position="192"/>
        <end position="202"/>
    </location>
</feature>
<name>A0A8H7KJM4_AGABI</name>
<feature type="region of interest" description="Disordered" evidence="1">
    <location>
        <begin position="628"/>
        <end position="747"/>
    </location>
</feature>
<feature type="compositionally biased region" description="Polar residues" evidence="1">
    <location>
        <begin position="788"/>
        <end position="808"/>
    </location>
</feature>
<feature type="compositionally biased region" description="Polar residues" evidence="1">
    <location>
        <begin position="666"/>
        <end position="675"/>
    </location>
</feature>
<feature type="domain" description="Ams2/SPT21 N-terminal" evidence="2">
    <location>
        <begin position="2"/>
        <end position="79"/>
    </location>
</feature>
<feature type="region of interest" description="Disordered" evidence="1">
    <location>
        <begin position="760"/>
        <end position="954"/>
    </location>
</feature>
<feature type="compositionally biased region" description="Polar residues" evidence="1">
    <location>
        <begin position="446"/>
        <end position="457"/>
    </location>
</feature>
<feature type="region of interest" description="Disordered" evidence="1">
    <location>
        <begin position="412"/>
        <end position="598"/>
    </location>
</feature>
<gene>
    <name evidence="3" type="ORF">Agabi119p4_1749</name>
</gene>
<feature type="compositionally biased region" description="Low complexity" evidence="1">
    <location>
        <begin position="269"/>
        <end position="286"/>
    </location>
</feature>
<feature type="compositionally biased region" description="Basic and acidic residues" evidence="1">
    <location>
        <begin position="850"/>
        <end position="864"/>
    </location>
</feature>
<dbReference type="PANTHER" id="PTHR39147">
    <property type="entry name" value="PROTEIN SPT21"/>
    <property type="match status" value="1"/>
</dbReference>
<feature type="compositionally biased region" description="Polar residues" evidence="1">
    <location>
        <begin position="416"/>
        <end position="430"/>
    </location>
</feature>
<feature type="compositionally biased region" description="Basic and acidic residues" evidence="1">
    <location>
        <begin position="628"/>
        <end position="637"/>
    </location>
</feature>
<protein>
    <recommendedName>
        <fullName evidence="2">Ams2/SPT21 N-terminal domain-containing protein</fullName>
    </recommendedName>
</protein>
<dbReference type="AlphaFoldDB" id="A0A8H7KJM4"/>
<accession>A0A8H7KJM4</accession>
<feature type="compositionally biased region" description="Basic and acidic residues" evidence="1">
    <location>
        <begin position="492"/>
        <end position="503"/>
    </location>
</feature>
<feature type="region of interest" description="Disordered" evidence="1">
    <location>
        <begin position="151"/>
        <end position="295"/>
    </location>
</feature>
<dbReference type="PANTHER" id="PTHR39147:SF1">
    <property type="entry name" value="PROTEIN SPT21"/>
    <property type="match status" value="1"/>
</dbReference>
<feature type="compositionally biased region" description="Pro residues" evidence="1">
    <location>
        <begin position="715"/>
        <end position="728"/>
    </location>
</feature>
<feature type="compositionally biased region" description="Polar residues" evidence="1">
    <location>
        <begin position="1007"/>
        <end position="1019"/>
    </location>
</feature>
<dbReference type="GO" id="GO:0000183">
    <property type="term" value="P:rDNA heterochromatin formation"/>
    <property type="evidence" value="ECO:0007669"/>
    <property type="project" value="TreeGrafter"/>
</dbReference>